<dbReference type="eggNOG" id="ENOG502SZKE">
    <property type="taxonomic scope" value="Eukaryota"/>
</dbReference>
<protein>
    <submittedName>
        <fullName evidence="2">Uncharacterized protein</fullName>
    </submittedName>
</protein>
<feature type="region of interest" description="Disordered" evidence="1">
    <location>
        <begin position="1"/>
        <end position="67"/>
    </location>
</feature>
<evidence type="ECO:0000313" key="3">
    <source>
        <dbReference type="Proteomes" id="UP000030651"/>
    </source>
</evidence>
<dbReference type="RefSeq" id="XP_007836837.1">
    <property type="nucleotide sequence ID" value="XM_007838646.1"/>
</dbReference>
<evidence type="ECO:0000256" key="1">
    <source>
        <dbReference type="SAM" id="MobiDB-lite"/>
    </source>
</evidence>
<keyword evidence="3" id="KW-1185">Reference proteome</keyword>
<dbReference type="Proteomes" id="UP000030651">
    <property type="component" value="Unassembled WGS sequence"/>
</dbReference>
<reference evidence="3" key="1">
    <citation type="journal article" date="2015" name="BMC Genomics">
        <title>Genomic and transcriptomic analysis of the endophytic fungus Pestalotiopsis fici reveals its lifestyle and high potential for synthesis of natural products.</title>
        <authorList>
            <person name="Wang X."/>
            <person name="Zhang X."/>
            <person name="Liu L."/>
            <person name="Xiang M."/>
            <person name="Wang W."/>
            <person name="Sun X."/>
            <person name="Che Y."/>
            <person name="Guo L."/>
            <person name="Liu G."/>
            <person name="Guo L."/>
            <person name="Wang C."/>
            <person name="Yin W.B."/>
            <person name="Stadler M."/>
            <person name="Zhang X."/>
            <person name="Liu X."/>
        </authorList>
    </citation>
    <scope>NUCLEOTIDE SEQUENCE [LARGE SCALE GENOMIC DNA]</scope>
    <source>
        <strain evidence="3">W106-1 / CGMCC3.15140</strain>
    </source>
</reference>
<accession>W3WVV1</accession>
<proteinExistence type="predicted"/>
<organism evidence="2 3">
    <name type="scientific">Pestalotiopsis fici (strain W106-1 / CGMCC3.15140)</name>
    <dbReference type="NCBI Taxonomy" id="1229662"/>
    <lineage>
        <taxon>Eukaryota</taxon>
        <taxon>Fungi</taxon>
        <taxon>Dikarya</taxon>
        <taxon>Ascomycota</taxon>
        <taxon>Pezizomycotina</taxon>
        <taxon>Sordariomycetes</taxon>
        <taxon>Xylariomycetidae</taxon>
        <taxon>Amphisphaeriales</taxon>
        <taxon>Sporocadaceae</taxon>
        <taxon>Pestalotiopsis</taxon>
    </lineage>
</organism>
<dbReference type="KEGG" id="pfy:PFICI_10065"/>
<dbReference type="HOGENOM" id="CLU_182434_0_0_1"/>
<dbReference type="AlphaFoldDB" id="W3WVV1"/>
<dbReference type="GeneID" id="19275078"/>
<dbReference type="OrthoDB" id="5375886at2759"/>
<name>W3WVV1_PESFW</name>
<feature type="compositionally biased region" description="Polar residues" evidence="1">
    <location>
        <begin position="12"/>
        <end position="32"/>
    </location>
</feature>
<dbReference type="EMBL" id="KI912115">
    <property type="protein sequence ID" value="ETS78003.1"/>
    <property type="molecule type" value="Genomic_DNA"/>
</dbReference>
<gene>
    <name evidence="2" type="ORF">PFICI_10065</name>
</gene>
<dbReference type="OMA" id="QTGKQQN"/>
<dbReference type="InParanoid" id="W3WVV1"/>
<evidence type="ECO:0000313" key="2">
    <source>
        <dbReference type="EMBL" id="ETS78003.1"/>
    </source>
</evidence>
<sequence length="67" mass="7336">MPEGRQSPPPERQTSAQKDQPASGQGLEQINTDNKKGEQQDQLKNLESNPKGALDDALASKFTKTEK</sequence>